<gene>
    <name evidence="2" type="ORF">HU137_03685</name>
</gene>
<dbReference type="Proteomes" id="UP000552241">
    <property type="component" value="Unassembled WGS sequence"/>
</dbReference>
<evidence type="ECO:0000313" key="3">
    <source>
        <dbReference type="Proteomes" id="UP000552241"/>
    </source>
</evidence>
<comment type="caution">
    <text evidence="2">The sequence shown here is derived from an EMBL/GenBank/DDBJ whole genome shotgun (WGS) entry which is preliminary data.</text>
</comment>
<evidence type="ECO:0000256" key="1">
    <source>
        <dbReference type="SAM" id="SignalP"/>
    </source>
</evidence>
<name>A0A838ZM68_9FLAO</name>
<sequence length="657" mass="77404">MKYLFCVLLIAFFFQNTKAQINQNYDDPNAIRDSLQDFGKREVANDSLKVHTPTISDYTYWRQGDLKPTILDTVLTIESFYNQNFRQKDNFGKMYFPNFGQTFNSLEYEENRNRIHLLPTGKSYNYLFPEDIRYYDVKTPMTEFVFENGVKEGQYLSTTFTHNLTPQLNYSVRYRGLRSVGRYDNNLAANNAFITTISYKSKNERFKLWTHFASQNLDNEENAGIEDLNQFVYDDSLRTTNRQNIAVNLESANTQFDSRRFHLGASYGLFGKAKSDSTELRAPILLKNVFTYEKQKYFYEETAVEDYYESPVLSGFERRNRKNFETLQNTSSVEFKWGDRLLLEAGVRYENLKFYSSDPLSEGLILIPEVVDDQLIGGIAKLYFDWNEKIKLTSDAEFKSGEIFKSQYHINAELDIQPIDGYHIVGGVLAESAFPSLNLFYNQSFYKDFNYFNYSFDNVNTQKLFGKLNLEKLKTDVEGTVYNIENYVYVGTDFRPRQLNGSISLFQIKANNLLTWRKFNLRTTFQYQKVTQNADFLPLPDLIARASIYWQGMMFNDRAEVQIGFNGNYFTEFESREFFPVINEFMLQRTNDTFGIQKIGGFPMLDFFLNIKVDRMRIYLRADHFNTFWGENKYYSAPYTPFRDFKIQFGVKWYLFT</sequence>
<feature type="chain" id="PRO_5032532439" evidence="1">
    <location>
        <begin position="20"/>
        <end position="657"/>
    </location>
</feature>
<keyword evidence="1" id="KW-0732">Signal</keyword>
<protein>
    <submittedName>
        <fullName evidence="2">Putative porin</fullName>
    </submittedName>
</protein>
<dbReference type="InterPro" id="IPR025631">
    <property type="entry name" value="Porin_10"/>
</dbReference>
<dbReference type="EMBL" id="JACDZE010000001">
    <property type="protein sequence ID" value="MBA5628870.1"/>
    <property type="molecule type" value="Genomic_DNA"/>
</dbReference>
<organism evidence="2 3">
    <name type="scientific">Moheibacter lacus</name>
    <dbReference type="NCBI Taxonomy" id="2745851"/>
    <lineage>
        <taxon>Bacteria</taxon>
        <taxon>Pseudomonadati</taxon>
        <taxon>Bacteroidota</taxon>
        <taxon>Flavobacteriia</taxon>
        <taxon>Flavobacteriales</taxon>
        <taxon>Weeksellaceae</taxon>
        <taxon>Moheibacter</taxon>
    </lineage>
</organism>
<dbReference type="Pfam" id="PF14121">
    <property type="entry name" value="Porin_10"/>
    <property type="match status" value="1"/>
</dbReference>
<dbReference type="AlphaFoldDB" id="A0A838ZM68"/>
<keyword evidence="3" id="KW-1185">Reference proteome</keyword>
<proteinExistence type="predicted"/>
<evidence type="ECO:0000313" key="2">
    <source>
        <dbReference type="EMBL" id="MBA5628870.1"/>
    </source>
</evidence>
<dbReference type="RefSeq" id="WP_182042451.1">
    <property type="nucleotide sequence ID" value="NZ_JACDZE010000001.1"/>
</dbReference>
<accession>A0A838ZM68</accession>
<feature type="signal peptide" evidence="1">
    <location>
        <begin position="1"/>
        <end position="19"/>
    </location>
</feature>
<reference evidence="2 3" key="1">
    <citation type="submission" date="2020-07" db="EMBL/GenBank/DDBJ databases">
        <title>Moheibacter lacus sp. nov., a member of the family Flavobacteriaceae isolated from freshwater lake sediment.</title>
        <authorList>
            <person name="Liu Y."/>
        </authorList>
    </citation>
    <scope>NUCLEOTIDE SEQUENCE [LARGE SCALE GENOMIC DNA]</scope>
    <source>
        <strain evidence="2 3">BDHS18</strain>
    </source>
</reference>